<dbReference type="InterPro" id="IPR050596">
    <property type="entry name" value="AspAT/PAT-like"/>
</dbReference>
<dbReference type="EC" id="2.6.1.-" evidence="8"/>
<proteinExistence type="inferred from homology"/>
<dbReference type="FunFam" id="3.40.640.10:FF:000033">
    <property type="entry name" value="Aspartate aminotransferase"/>
    <property type="match status" value="1"/>
</dbReference>
<name>A0A6L9U1B2_9HYPH</name>
<evidence type="ECO:0000256" key="2">
    <source>
        <dbReference type="ARBA" id="ARBA00007441"/>
    </source>
</evidence>
<evidence type="ECO:0000256" key="1">
    <source>
        <dbReference type="ARBA" id="ARBA00001933"/>
    </source>
</evidence>
<dbReference type="AlphaFoldDB" id="A0A6L9U1B2"/>
<comment type="cofactor">
    <cofactor evidence="1 8">
        <name>pyridoxal 5'-phosphate</name>
        <dbReference type="ChEBI" id="CHEBI:597326"/>
    </cofactor>
</comment>
<dbReference type="RefSeq" id="WP_163985407.1">
    <property type="nucleotide sequence ID" value="NZ_WUEY01000002.1"/>
</dbReference>
<evidence type="ECO:0000256" key="7">
    <source>
        <dbReference type="ARBA" id="ARBA00049185"/>
    </source>
</evidence>
<evidence type="ECO:0000256" key="5">
    <source>
        <dbReference type="ARBA" id="ARBA00022679"/>
    </source>
</evidence>
<dbReference type="GO" id="GO:0004069">
    <property type="term" value="F:L-aspartate:2-oxoglutarate aminotransferase activity"/>
    <property type="evidence" value="ECO:0007669"/>
    <property type="project" value="UniProtKB-EC"/>
</dbReference>
<dbReference type="EMBL" id="WUEY01000002">
    <property type="protein sequence ID" value="NEI68974.1"/>
    <property type="molecule type" value="Genomic_DNA"/>
</dbReference>
<protein>
    <recommendedName>
        <fullName evidence="8">Aminotransferase</fullName>
        <ecNumber evidence="8">2.6.1.-</ecNumber>
    </recommendedName>
</protein>
<reference evidence="10 11" key="1">
    <citation type="submission" date="2019-12" db="EMBL/GenBank/DDBJ databases">
        <title>Rhizobium genotypes associated with high levels of biological nitrogen fixation by grain legumes in a temperate-maritime cropping system.</title>
        <authorList>
            <person name="Maluk M."/>
            <person name="Francesc Ferrando Molina F."/>
            <person name="Lopez Del Egido L."/>
            <person name="Lafos M."/>
            <person name="Langarica-Fuentes A."/>
            <person name="Gebre Yohannes G."/>
            <person name="Young M.W."/>
            <person name="Martin P."/>
            <person name="Gantlett R."/>
            <person name="Kenicer G."/>
            <person name="Hawes C."/>
            <person name="Begg G.S."/>
            <person name="Quilliam R.S."/>
            <person name="Squire G.R."/>
            <person name="Poole P.S."/>
            <person name="Young P.W."/>
            <person name="Iannetta P.M."/>
            <person name="James E.K."/>
        </authorList>
    </citation>
    <scope>NUCLEOTIDE SEQUENCE [LARGE SCALE GENOMIC DNA]</scope>
    <source>
        <strain evidence="10 11">JHI1118</strain>
    </source>
</reference>
<dbReference type="PANTHER" id="PTHR46383">
    <property type="entry name" value="ASPARTATE AMINOTRANSFERASE"/>
    <property type="match status" value="1"/>
</dbReference>
<dbReference type="Gene3D" id="3.90.1150.10">
    <property type="entry name" value="Aspartate Aminotransferase, domain 1"/>
    <property type="match status" value="1"/>
</dbReference>
<sequence length="411" mass="44164">MTIATKIEEAGFQPASRIASIGVSTILQIGARANAMKREGLPVIILGAGEPDFDTPDNVKEAAKAAIDRGETKYTALDGTPELKKAIAGKFKRENGIDYTLDEITVATGAKQILFNAFMASINPGDEVIIPTPYWTSYSDIVEICGGVPVLIPCDAAAGFRLKADQLEKAITPKTRWLLLNSPSNPSGAAYSEADYQPLIEVLLRHPHVWLMVDDMYEHIVYDGFRFTTPVAIEPSLKSRTLTVNGVSKAYAMTGWRIGYAGGPKALIRAMAVIQSQATSCPSSVSQAAAVAALNGPQEFLSDRKASFQRRRDLVVGRLNAIEGLDCLVPEGAFYTFSGCAGILGTTTPSGKSIETDADFCAYLLDEAHVAVVPGSAFGLSPYFRISYATSEADLVEALNRIERACADLRR</sequence>
<comment type="similarity">
    <text evidence="2 8">Belongs to the class-I pyridoxal-phosphate-dependent aminotransferase family.</text>
</comment>
<dbReference type="InterPro" id="IPR015424">
    <property type="entry name" value="PyrdxlP-dep_Trfase"/>
</dbReference>
<accession>A0A6L9U1B2</accession>
<evidence type="ECO:0000256" key="6">
    <source>
        <dbReference type="ARBA" id="ARBA00022898"/>
    </source>
</evidence>
<dbReference type="InterPro" id="IPR004839">
    <property type="entry name" value="Aminotransferase_I/II_large"/>
</dbReference>
<dbReference type="InterPro" id="IPR015421">
    <property type="entry name" value="PyrdxlP-dep_Trfase_major"/>
</dbReference>
<evidence type="ECO:0000313" key="10">
    <source>
        <dbReference type="EMBL" id="NEI68974.1"/>
    </source>
</evidence>
<dbReference type="InterPro" id="IPR015422">
    <property type="entry name" value="PyrdxlP-dep_Trfase_small"/>
</dbReference>
<dbReference type="GO" id="GO:0006520">
    <property type="term" value="P:amino acid metabolic process"/>
    <property type="evidence" value="ECO:0007669"/>
    <property type="project" value="InterPro"/>
</dbReference>
<feature type="domain" description="Aminotransferase class I/classII large" evidence="9">
    <location>
        <begin position="43"/>
        <end position="402"/>
    </location>
</feature>
<dbReference type="SUPFAM" id="SSF53383">
    <property type="entry name" value="PLP-dependent transferases"/>
    <property type="match status" value="1"/>
</dbReference>
<comment type="subunit">
    <text evidence="3">Homodimer.</text>
</comment>
<keyword evidence="6" id="KW-0663">Pyridoxal phosphate</keyword>
<dbReference type="Proteomes" id="UP000483035">
    <property type="component" value="Unassembled WGS sequence"/>
</dbReference>
<evidence type="ECO:0000256" key="8">
    <source>
        <dbReference type="RuleBase" id="RU000481"/>
    </source>
</evidence>
<evidence type="ECO:0000259" key="9">
    <source>
        <dbReference type="Pfam" id="PF00155"/>
    </source>
</evidence>
<dbReference type="GO" id="GO:0030170">
    <property type="term" value="F:pyridoxal phosphate binding"/>
    <property type="evidence" value="ECO:0007669"/>
    <property type="project" value="InterPro"/>
</dbReference>
<dbReference type="CDD" id="cd00609">
    <property type="entry name" value="AAT_like"/>
    <property type="match status" value="1"/>
</dbReference>
<keyword evidence="4 8" id="KW-0032">Aminotransferase</keyword>
<evidence type="ECO:0000256" key="4">
    <source>
        <dbReference type="ARBA" id="ARBA00022576"/>
    </source>
</evidence>
<dbReference type="PROSITE" id="PS00105">
    <property type="entry name" value="AA_TRANSFER_CLASS_1"/>
    <property type="match status" value="1"/>
</dbReference>
<keyword evidence="5 8" id="KW-0808">Transferase</keyword>
<evidence type="ECO:0000313" key="11">
    <source>
        <dbReference type="Proteomes" id="UP000483035"/>
    </source>
</evidence>
<gene>
    <name evidence="10" type="ORF">GR212_05265</name>
</gene>
<dbReference type="Gene3D" id="3.40.640.10">
    <property type="entry name" value="Type I PLP-dependent aspartate aminotransferase-like (Major domain)"/>
    <property type="match status" value="1"/>
</dbReference>
<evidence type="ECO:0000256" key="3">
    <source>
        <dbReference type="ARBA" id="ARBA00011738"/>
    </source>
</evidence>
<dbReference type="Pfam" id="PF00155">
    <property type="entry name" value="Aminotran_1_2"/>
    <property type="match status" value="1"/>
</dbReference>
<dbReference type="PANTHER" id="PTHR46383:SF1">
    <property type="entry name" value="ASPARTATE AMINOTRANSFERASE"/>
    <property type="match status" value="1"/>
</dbReference>
<dbReference type="InterPro" id="IPR004838">
    <property type="entry name" value="NHTrfase_class1_PyrdxlP-BS"/>
</dbReference>
<organism evidence="10 11">
    <name type="scientific">Rhizobium lusitanum</name>
    <dbReference type="NCBI Taxonomy" id="293958"/>
    <lineage>
        <taxon>Bacteria</taxon>
        <taxon>Pseudomonadati</taxon>
        <taxon>Pseudomonadota</taxon>
        <taxon>Alphaproteobacteria</taxon>
        <taxon>Hyphomicrobiales</taxon>
        <taxon>Rhizobiaceae</taxon>
        <taxon>Rhizobium/Agrobacterium group</taxon>
        <taxon>Rhizobium</taxon>
    </lineage>
</organism>
<comment type="caution">
    <text evidence="10">The sequence shown here is derived from an EMBL/GenBank/DDBJ whole genome shotgun (WGS) entry which is preliminary data.</text>
</comment>
<comment type="catalytic activity">
    <reaction evidence="7">
        <text>L-aspartate + 2-oxoglutarate = oxaloacetate + L-glutamate</text>
        <dbReference type="Rhea" id="RHEA:21824"/>
        <dbReference type="ChEBI" id="CHEBI:16452"/>
        <dbReference type="ChEBI" id="CHEBI:16810"/>
        <dbReference type="ChEBI" id="CHEBI:29985"/>
        <dbReference type="ChEBI" id="CHEBI:29991"/>
        <dbReference type="EC" id="2.6.1.1"/>
    </reaction>
</comment>